<evidence type="ECO:0000259" key="1">
    <source>
        <dbReference type="PROSITE" id="PS51186"/>
    </source>
</evidence>
<gene>
    <name evidence="2" type="ORF">NCS_10458</name>
</gene>
<organism evidence="2 3">
    <name type="scientific">Candidatus Nitrosotalea okcheonensis</name>
    <dbReference type="NCBI Taxonomy" id="1903276"/>
    <lineage>
        <taxon>Archaea</taxon>
        <taxon>Nitrososphaerota</taxon>
        <taxon>Nitrososphaeria</taxon>
        <taxon>Nitrosotaleales</taxon>
        <taxon>Nitrosotaleaceae</taxon>
        <taxon>Nitrosotalea</taxon>
    </lineage>
</organism>
<dbReference type="InterPro" id="IPR000182">
    <property type="entry name" value="GNAT_dom"/>
</dbReference>
<reference evidence="3" key="1">
    <citation type="submission" date="2017-03" db="EMBL/GenBank/DDBJ databases">
        <authorList>
            <person name="Herbold C."/>
        </authorList>
    </citation>
    <scope>NUCLEOTIDE SEQUENCE [LARGE SCALE GENOMIC DNA]</scope>
</reference>
<proteinExistence type="predicted"/>
<dbReference type="Proteomes" id="UP000230607">
    <property type="component" value="Chromosome 1"/>
</dbReference>
<sequence length="231" mass="26582">MIQQIEFNDLGFTGLWSNATKLECGTLFLNQNLADDVFFDKLAGITCTSEDMIDESITYFQKNHSVPCIYSLQYPELDCLLEKKGFVRYDIQHVLKRTRPSKKINAMKITHDDIGLWTRIFCEAYDCLDWSSQVASILENTLDSVDYVVDESRVSCMALYEKNSILGLYCLGTLPSKRYRGAATSLIDFASYHADSKNLTLILETYEKDNLLEFYAKLGFEQVYYKTVYTI</sequence>
<dbReference type="SUPFAM" id="SSF55729">
    <property type="entry name" value="Acyl-CoA N-acyltransferases (Nat)"/>
    <property type="match status" value="1"/>
</dbReference>
<evidence type="ECO:0000313" key="2">
    <source>
        <dbReference type="EMBL" id="SMH70651.1"/>
    </source>
</evidence>
<dbReference type="AlphaFoldDB" id="A0A2H1FD24"/>
<dbReference type="RefSeq" id="WP_157926758.1">
    <property type="nucleotide sequence ID" value="NZ_LT841358.1"/>
</dbReference>
<protein>
    <recommendedName>
        <fullName evidence="1">N-acetyltransferase domain-containing protein</fullName>
    </recommendedName>
</protein>
<dbReference type="GO" id="GO:0016747">
    <property type="term" value="F:acyltransferase activity, transferring groups other than amino-acyl groups"/>
    <property type="evidence" value="ECO:0007669"/>
    <property type="project" value="InterPro"/>
</dbReference>
<dbReference type="InterPro" id="IPR016181">
    <property type="entry name" value="Acyl_CoA_acyltransferase"/>
</dbReference>
<dbReference type="EMBL" id="LT841358">
    <property type="protein sequence ID" value="SMH70651.1"/>
    <property type="molecule type" value="Genomic_DNA"/>
</dbReference>
<dbReference type="Gene3D" id="3.40.630.30">
    <property type="match status" value="1"/>
</dbReference>
<feature type="domain" description="N-acetyltransferase" evidence="1">
    <location>
        <begin position="104"/>
        <end position="231"/>
    </location>
</feature>
<name>A0A2H1FD24_9ARCH</name>
<keyword evidence="3" id="KW-1185">Reference proteome</keyword>
<dbReference type="OrthoDB" id="10409at2157"/>
<dbReference type="PROSITE" id="PS51186">
    <property type="entry name" value="GNAT"/>
    <property type="match status" value="1"/>
</dbReference>
<accession>A0A2H1FD24</accession>
<evidence type="ECO:0000313" key="3">
    <source>
        <dbReference type="Proteomes" id="UP000230607"/>
    </source>
</evidence>